<reference evidence="2" key="1">
    <citation type="submission" date="2014-08" db="EMBL/GenBank/DDBJ databases">
        <authorList>
            <person name="Moulin L."/>
        </authorList>
    </citation>
    <scope>NUCLEOTIDE SEQUENCE [LARGE SCALE GENOMIC DNA]</scope>
</reference>
<dbReference type="InterPro" id="IPR021955">
    <property type="entry name" value="DUF3572"/>
</dbReference>
<name>A0A090FFN3_MESPL</name>
<dbReference type="STRING" id="69974.MPLDJ20_120244"/>
<evidence type="ECO:0000313" key="1">
    <source>
        <dbReference type="EMBL" id="CDX17809.1"/>
    </source>
</evidence>
<dbReference type="Proteomes" id="UP000045285">
    <property type="component" value="Unassembled WGS sequence"/>
</dbReference>
<accession>A0A090FFN3</accession>
<sequence>MPQAMLAVTAEGDSKKSTIPKVMMANAASMREEAETIAVKALGFVAADPELLPRFLAITGIEANSIRRAAAEPGFLAGVLQFILAHEPTLLRFTEETGTPPAAVGKALRALPLGNDDHERST</sequence>
<dbReference type="Pfam" id="PF12096">
    <property type="entry name" value="DUF3572"/>
    <property type="match status" value="1"/>
</dbReference>
<gene>
    <name evidence="1" type="ORF">MPL3356_240189</name>
</gene>
<keyword evidence="2" id="KW-1185">Reference proteome</keyword>
<evidence type="ECO:0008006" key="3">
    <source>
        <dbReference type="Google" id="ProtNLM"/>
    </source>
</evidence>
<organism evidence="1 2">
    <name type="scientific">Mesorhizobium plurifarium</name>
    <dbReference type="NCBI Taxonomy" id="69974"/>
    <lineage>
        <taxon>Bacteria</taxon>
        <taxon>Pseudomonadati</taxon>
        <taxon>Pseudomonadota</taxon>
        <taxon>Alphaproteobacteria</taxon>
        <taxon>Hyphomicrobiales</taxon>
        <taxon>Phyllobacteriaceae</taxon>
        <taxon>Mesorhizobium</taxon>
    </lineage>
</organism>
<dbReference type="EMBL" id="CCMZ01000017">
    <property type="protein sequence ID" value="CDX17809.1"/>
    <property type="molecule type" value="Genomic_DNA"/>
</dbReference>
<dbReference type="AlphaFoldDB" id="A0A090FFN3"/>
<protein>
    <recommendedName>
        <fullName evidence="3">DUF3572 domain-containing protein</fullName>
    </recommendedName>
</protein>
<evidence type="ECO:0000313" key="2">
    <source>
        <dbReference type="Proteomes" id="UP000045285"/>
    </source>
</evidence>
<proteinExistence type="predicted"/>